<dbReference type="Proteomes" id="UP000551501">
    <property type="component" value="Unassembled WGS sequence"/>
</dbReference>
<comment type="caution">
    <text evidence="3">The sequence shown here is derived from an EMBL/GenBank/DDBJ whole genome shotgun (WGS) entry which is preliminary data.</text>
</comment>
<accession>A0A840F8D3</accession>
<organism evidence="3 4">
    <name type="scientific">Gordonia humi</name>
    <dbReference type="NCBI Taxonomy" id="686429"/>
    <lineage>
        <taxon>Bacteria</taxon>
        <taxon>Bacillati</taxon>
        <taxon>Actinomycetota</taxon>
        <taxon>Actinomycetes</taxon>
        <taxon>Mycobacteriales</taxon>
        <taxon>Gordoniaceae</taxon>
        <taxon>Gordonia</taxon>
    </lineage>
</organism>
<evidence type="ECO:0000256" key="1">
    <source>
        <dbReference type="SAM" id="MobiDB-lite"/>
    </source>
</evidence>
<evidence type="ECO:0000313" key="3">
    <source>
        <dbReference type="EMBL" id="MBB4138146.1"/>
    </source>
</evidence>
<feature type="region of interest" description="Disordered" evidence="1">
    <location>
        <begin position="62"/>
        <end position="81"/>
    </location>
</feature>
<keyword evidence="2" id="KW-1133">Transmembrane helix</keyword>
<keyword evidence="2" id="KW-0472">Membrane</keyword>
<keyword evidence="4" id="KW-1185">Reference proteome</keyword>
<dbReference type="RefSeq" id="WP_183373377.1">
    <property type="nucleotide sequence ID" value="NZ_BAABHL010000174.1"/>
</dbReference>
<proteinExistence type="predicted"/>
<dbReference type="EMBL" id="JACIFP010000003">
    <property type="protein sequence ID" value="MBB4138146.1"/>
    <property type="molecule type" value="Genomic_DNA"/>
</dbReference>
<name>A0A840F8D3_9ACTN</name>
<gene>
    <name evidence="3" type="ORF">BKA16_004771</name>
</gene>
<keyword evidence="2" id="KW-0812">Transmembrane</keyword>
<evidence type="ECO:0000256" key="2">
    <source>
        <dbReference type="SAM" id="Phobius"/>
    </source>
</evidence>
<evidence type="ECO:0000313" key="4">
    <source>
        <dbReference type="Proteomes" id="UP000551501"/>
    </source>
</evidence>
<protein>
    <submittedName>
        <fullName evidence="3">Uncharacterized protein</fullName>
    </submittedName>
</protein>
<sequence>MTGQMQVNPSIGTDWTPFFDLGALAVIVALCVMVLMVALVRLRSDRRRWNALRRRADIRRLPGGDLHYLPSAQREQRSDLT</sequence>
<dbReference type="AlphaFoldDB" id="A0A840F8D3"/>
<feature type="transmembrane region" description="Helical" evidence="2">
    <location>
        <begin position="18"/>
        <end position="40"/>
    </location>
</feature>
<reference evidence="3 4" key="1">
    <citation type="submission" date="2020-08" db="EMBL/GenBank/DDBJ databases">
        <title>Sequencing the genomes of 1000 actinobacteria strains.</title>
        <authorList>
            <person name="Klenk H.-P."/>
        </authorList>
    </citation>
    <scope>NUCLEOTIDE SEQUENCE [LARGE SCALE GENOMIC DNA]</scope>
    <source>
        <strain evidence="3 4">DSM 45298</strain>
    </source>
</reference>